<gene>
    <name evidence="2" type="ORF">CHA01nite_12920</name>
</gene>
<accession>A0A511YK22</accession>
<sequence>MNPQKDLLEDIGNYLQASEETVATAESVTAGFLQFSFSQVRDASKVFKGGITVYTLEEKVKFLDVDEKEAEACDCVSQNISDTMALNVARSFGTDWGMAVTGYATPVEESDFKLFAYFSFAYKGEIVLSRKIDLNSRKDAISAQLCYSEFMLECLKVEIENQRIRKEEES</sequence>
<dbReference type="RefSeq" id="WP_146940506.1">
    <property type="nucleotide sequence ID" value="NZ_BJYJ01000004.1"/>
</dbReference>
<dbReference type="InterPro" id="IPR008136">
    <property type="entry name" value="CinA_C"/>
</dbReference>
<dbReference type="Gene3D" id="3.90.950.20">
    <property type="entry name" value="CinA-like"/>
    <property type="match status" value="1"/>
</dbReference>
<organism evidence="2 3">
    <name type="scientific">Chryseobacterium hagamense</name>
    <dbReference type="NCBI Taxonomy" id="395935"/>
    <lineage>
        <taxon>Bacteria</taxon>
        <taxon>Pseudomonadati</taxon>
        <taxon>Bacteroidota</taxon>
        <taxon>Flavobacteriia</taxon>
        <taxon>Flavobacteriales</taxon>
        <taxon>Weeksellaceae</taxon>
        <taxon>Chryseobacterium group</taxon>
        <taxon>Chryseobacterium</taxon>
    </lineage>
</organism>
<dbReference type="Proteomes" id="UP000321863">
    <property type="component" value="Unassembled WGS sequence"/>
</dbReference>
<dbReference type="OrthoDB" id="1252536at2"/>
<evidence type="ECO:0000259" key="1">
    <source>
        <dbReference type="Pfam" id="PF02464"/>
    </source>
</evidence>
<keyword evidence="3" id="KW-1185">Reference proteome</keyword>
<dbReference type="SUPFAM" id="SSF142433">
    <property type="entry name" value="CinA-like"/>
    <property type="match status" value="1"/>
</dbReference>
<reference evidence="2 3" key="1">
    <citation type="submission" date="2019-07" db="EMBL/GenBank/DDBJ databases">
        <title>Whole genome shotgun sequence of Chryseobacterium hagamense NBRC 105253.</title>
        <authorList>
            <person name="Hosoyama A."/>
            <person name="Uohara A."/>
            <person name="Ohji S."/>
            <person name="Ichikawa N."/>
        </authorList>
    </citation>
    <scope>NUCLEOTIDE SEQUENCE [LARGE SCALE GENOMIC DNA]</scope>
    <source>
        <strain evidence="2 3">NBRC 105253</strain>
    </source>
</reference>
<feature type="domain" description="CinA C-terminal" evidence="1">
    <location>
        <begin position="6"/>
        <end position="146"/>
    </location>
</feature>
<evidence type="ECO:0000313" key="3">
    <source>
        <dbReference type="Proteomes" id="UP000321863"/>
    </source>
</evidence>
<name>A0A511YK22_9FLAO</name>
<dbReference type="NCBIfam" id="TIGR00199">
    <property type="entry name" value="PncC_domain"/>
    <property type="match status" value="1"/>
</dbReference>
<proteinExistence type="predicted"/>
<protein>
    <recommendedName>
        <fullName evidence="1">CinA C-terminal domain-containing protein</fullName>
    </recommendedName>
</protein>
<dbReference type="AlphaFoldDB" id="A0A511YK22"/>
<dbReference type="EMBL" id="BJYJ01000004">
    <property type="protein sequence ID" value="GEN75552.1"/>
    <property type="molecule type" value="Genomic_DNA"/>
</dbReference>
<dbReference type="Pfam" id="PF02464">
    <property type="entry name" value="CinA"/>
    <property type="match status" value="1"/>
</dbReference>
<comment type="caution">
    <text evidence="2">The sequence shown here is derived from an EMBL/GenBank/DDBJ whole genome shotgun (WGS) entry which is preliminary data.</text>
</comment>
<dbReference type="InterPro" id="IPR036653">
    <property type="entry name" value="CinA-like_C"/>
</dbReference>
<evidence type="ECO:0000313" key="2">
    <source>
        <dbReference type="EMBL" id="GEN75552.1"/>
    </source>
</evidence>